<feature type="compositionally biased region" description="Polar residues" evidence="1">
    <location>
        <begin position="571"/>
        <end position="590"/>
    </location>
</feature>
<name>A0A7J5YLK7_DISMA</name>
<accession>A0A7J5YLK7</accession>
<dbReference type="PANTHER" id="PTHR34488">
    <property type="entry name" value="SI:CH211-245H14.1-RELATED"/>
    <property type="match status" value="1"/>
</dbReference>
<dbReference type="OrthoDB" id="8446971at2759"/>
<proteinExistence type="predicted"/>
<feature type="non-terminal residue" evidence="2">
    <location>
        <position position="1"/>
    </location>
</feature>
<reference evidence="2 3" key="1">
    <citation type="submission" date="2020-03" db="EMBL/GenBank/DDBJ databases">
        <title>Dissostichus mawsoni Genome sequencing and assembly.</title>
        <authorList>
            <person name="Park H."/>
        </authorList>
    </citation>
    <scope>NUCLEOTIDE SEQUENCE [LARGE SCALE GENOMIC DNA]</scope>
    <source>
        <strain evidence="2">DM0001</strain>
        <tissue evidence="2">Muscle</tissue>
    </source>
</reference>
<feature type="region of interest" description="Disordered" evidence="1">
    <location>
        <begin position="564"/>
        <end position="633"/>
    </location>
</feature>
<protein>
    <submittedName>
        <fullName evidence="2">Uncharacterized protein</fullName>
    </submittedName>
</protein>
<dbReference type="Proteomes" id="UP000518266">
    <property type="component" value="Unassembled WGS sequence"/>
</dbReference>
<evidence type="ECO:0000313" key="3">
    <source>
        <dbReference type="Proteomes" id="UP000518266"/>
    </source>
</evidence>
<gene>
    <name evidence="2" type="ORF">F7725_019969</name>
</gene>
<evidence type="ECO:0000256" key="1">
    <source>
        <dbReference type="SAM" id="MobiDB-lite"/>
    </source>
</evidence>
<feature type="compositionally biased region" description="Polar residues" evidence="1">
    <location>
        <begin position="609"/>
        <end position="628"/>
    </location>
</feature>
<sequence>MVRGYSAGYTNLRNMDDQGQRKVSGKKFHVSLAGCTNGAHETYVNDLKGLGQIEVISPEQSDYLVLFCPIASRVGTDIGEAMDKISDVLFHESKMLICNRNDMAWFKVEGVLRLNQEEMPAFVEKLKDVGHTEVTRPEISDYLLVFCPIASRIKTDIDAALNNIPGSKPTILVVMHHTFNPHQVVISSRRAVNNAKVFLTVDCLFYEGNLLNCECNDIAWEEIKNALGVSRGRRHHMLIAIGLLILASFKIIELVKWHFETDKKLLHIYHNTGLLCRLYKSKKHGRPGTEKGRLVENPDVIVTVDVLFHESKMLICNRNDMAWSKVEGVLVRSPENTYRRKNMDDPGTEKGRLVENPDVIVTVDVLFHESKMLICNRNDMAWSKVEGVLVKFHVSVAGCTNGAHQTYVNDLKGLGQIEVISPEQSDYLVLFCPIASRVGTDIGEAMDKISDHFVPESRRLVENPDVIVTVDVLFHESKMLICNHNDMAWSKVEGVLVKFHVSVAGCTNGAHQTYVNDLKGLGQIEVISPEQSDYLVLFCPIASRVGTDIGEAMDKISAVTREHVPQKVKEQSNMPESGQTSYQSVQNMDDQGQRKAVTREHVPQKVKRQSNMPESGQTSYQSVQNMDDQGQRKVPGKKFHVSLAGCTNGAHETYVNDLKGLGQIEVISPEQSDYLVLFCPIASRVGTDIGEAMDKISDVLFHESEMLICNHNDMAWS</sequence>
<evidence type="ECO:0000313" key="2">
    <source>
        <dbReference type="EMBL" id="KAF3850250.1"/>
    </source>
</evidence>
<keyword evidence="3" id="KW-1185">Reference proteome</keyword>
<dbReference type="PANTHER" id="PTHR34488:SF1">
    <property type="entry name" value="SI:CH211-245H14.1-RELATED"/>
    <property type="match status" value="1"/>
</dbReference>
<organism evidence="2 3">
    <name type="scientific">Dissostichus mawsoni</name>
    <name type="common">Antarctic cod</name>
    <dbReference type="NCBI Taxonomy" id="36200"/>
    <lineage>
        <taxon>Eukaryota</taxon>
        <taxon>Metazoa</taxon>
        <taxon>Chordata</taxon>
        <taxon>Craniata</taxon>
        <taxon>Vertebrata</taxon>
        <taxon>Euteleostomi</taxon>
        <taxon>Actinopterygii</taxon>
        <taxon>Neopterygii</taxon>
        <taxon>Teleostei</taxon>
        <taxon>Neoteleostei</taxon>
        <taxon>Acanthomorphata</taxon>
        <taxon>Eupercaria</taxon>
        <taxon>Perciformes</taxon>
        <taxon>Notothenioidei</taxon>
        <taxon>Nototheniidae</taxon>
        <taxon>Dissostichus</taxon>
    </lineage>
</organism>
<comment type="caution">
    <text evidence="2">The sequence shown here is derived from an EMBL/GenBank/DDBJ whole genome shotgun (WGS) entry which is preliminary data.</text>
</comment>
<dbReference type="EMBL" id="JAAKFY010000011">
    <property type="protein sequence ID" value="KAF3850250.1"/>
    <property type="molecule type" value="Genomic_DNA"/>
</dbReference>
<dbReference type="AlphaFoldDB" id="A0A7J5YLK7"/>
<feature type="compositionally biased region" description="Basic and acidic residues" evidence="1">
    <location>
        <begin position="591"/>
        <end position="603"/>
    </location>
</feature>